<keyword evidence="5" id="KW-0378">Hydrolase</keyword>
<comment type="subunit">
    <text evidence="2">Homotetramer.</text>
</comment>
<evidence type="ECO:0000256" key="11">
    <source>
        <dbReference type="PIRSR" id="PIRSR639383-1"/>
    </source>
</evidence>
<evidence type="ECO:0000313" key="17">
    <source>
        <dbReference type="Proteomes" id="UP000192223"/>
    </source>
</evidence>
<dbReference type="GO" id="GO:0000166">
    <property type="term" value="F:nucleotide binding"/>
    <property type="evidence" value="ECO:0007669"/>
    <property type="project" value="UniProtKB-KW"/>
</dbReference>
<feature type="site" description="Important for induction of apoptosis" evidence="13">
    <location>
        <position position="446"/>
    </location>
</feature>
<evidence type="ECO:0000256" key="2">
    <source>
        <dbReference type="ARBA" id="ARBA00011881"/>
    </source>
</evidence>
<dbReference type="SUPFAM" id="SSF56317">
    <property type="entry name" value="Carbon-nitrogen hydrolase"/>
    <property type="match status" value="1"/>
</dbReference>
<dbReference type="STRING" id="224129.A0A1W4W719"/>
<protein>
    <recommendedName>
        <fullName evidence="10">Nitrilase and fragile histidine triad fusion protein NitFhit</fullName>
        <ecNumber evidence="3">3.6.1.29</ecNumber>
    </recommendedName>
</protein>
<comment type="function">
    <text evidence="8">Cleaves A-5'-PPP-5'A to yield AMP and ADP.</text>
</comment>
<evidence type="ECO:0000256" key="6">
    <source>
        <dbReference type="ARBA" id="ARBA00023268"/>
    </source>
</evidence>
<feature type="binding site" evidence="12">
    <location>
        <position position="415"/>
    </location>
    <ligand>
        <name>substrate</name>
    </ligand>
</feature>
<dbReference type="EC" id="3.6.1.29" evidence="3"/>
<feature type="domain" description="CN hydrolase" evidence="15">
    <location>
        <begin position="38"/>
        <end position="295"/>
    </location>
</feature>
<keyword evidence="6" id="KW-0511">Multifunctional enzyme</keyword>
<dbReference type="InterPro" id="IPR039383">
    <property type="entry name" value="FHIT"/>
</dbReference>
<dbReference type="InterPro" id="IPR036526">
    <property type="entry name" value="C-N_Hydrolase_sf"/>
</dbReference>
<dbReference type="InterPro" id="IPR045254">
    <property type="entry name" value="Nit1/2_C-N_Hydrolase"/>
</dbReference>
<dbReference type="Proteomes" id="UP000192223">
    <property type="component" value="Unplaced"/>
</dbReference>
<dbReference type="PROSITE" id="PS50263">
    <property type="entry name" value="CN_HYDROLASE"/>
    <property type="match status" value="1"/>
</dbReference>
<evidence type="ECO:0000259" key="15">
    <source>
        <dbReference type="PROSITE" id="PS50263"/>
    </source>
</evidence>
<comment type="similarity">
    <text evidence="9">In the N-terminal section; belongs to the UPF0012 family.</text>
</comment>
<gene>
    <name evidence="18" type="primary">LOC108733295</name>
</gene>
<keyword evidence="4" id="KW-0547">Nucleotide-binding</keyword>
<dbReference type="InterPro" id="IPR001110">
    <property type="entry name" value="UPF0012_CS"/>
</dbReference>
<evidence type="ECO:0000256" key="1">
    <source>
        <dbReference type="ARBA" id="ARBA00001936"/>
    </source>
</evidence>
<dbReference type="FunFam" id="3.30.428.10:FF:000011">
    <property type="entry name" value="Fragile histidine triad"/>
    <property type="match status" value="1"/>
</dbReference>
<feature type="binding site" evidence="12">
    <location>
        <position position="359"/>
    </location>
    <ligand>
        <name>substrate</name>
    </ligand>
</feature>
<dbReference type="Pfam" id="PF01230">
    <property type="entry name" value="HIT"/>
    <property type="match status" value="1"/>
</dbReference>
<dbReference type="InterPro" id="IPR003010">
    <property type="entry name" value="C-N_Hydrolase"/>
</dbReference>
<dbReference type="Pfam" id="PF00795">
    <property type="entry name" value="CN_hydrolase"/>
    <property type="match status" value="1"/>
</dbReference>
<dbReference type="PROSITE" id="PS51084">
    <property type="entry name" value="HIT_2"/>
    <property type="match status" value="1"/>
</dbReference>
<reference evidence="18" key="1">
    <citation type="submission" date="2025-08" db="UniProtKB">
        <authorList>
            <consortium name="RefSeq"/>
        </authorList>
    </citation>
    <scope>IDENTIFICATION</scope>
    <source>
        <tissue evidence="18">Entire body</tissue>
    </source>
</reference>
<dbReference type="CDD" id="cd07572">
    <property type="entry name" value="nit"/>
    <property type="match status" value="1"/>
</dbReference>
<dbReference type="CDD" id="cd01275">
    <property type="entry name" value="FHIT"/>
    <property type="match status" value="1"/>
</dbReference>
<dbReference type="InterPro" id="IPR011146">
    <property type="entry name" value="HIT-like"/>
</dbReference>
<evidence type="ECO:0000256" key="3">
    <source>
        <dbReference type="ARBA" id="ARBA00012377"/>
    </source>
</evidence>
<feature type="binding site" evidence="12">
    <location>
        <position position="340"/>
    </location>
    <ligand>
        <name>substrate</name>
    </ligand>
</feature>
<dbReference type="FunFam" id="3.60.110.10:FF:000005">
    <property type="entry name" value="nitrilase homolog 1 isoform X1"/>
    <property type="match status" value="1"/>
</dbReference>
<dbReference type="OrthoDB" id="680339at2759"/>
<evidence type="ECO:0000256" key="8">
    <source>
        <dbReference type="ARBA" id="ARBA00057461"/>
    </source>
</evidence>
<dbReference type="PANTHER" id="PTHR23088:SF27">
    <property type="entry name" value="DEAMINATED GLUTATHIONE AMIDASE"/>
    <property type="match status" value="1"/>
</dbReference>
<dbReference type="FunCoup" id="A0A1W4W719">
    <property type="interactions" value="639"/>
</dbReference>
<name>A0A1W4W719_AGRPL</name>
<dbReference type="Gene3D" id="3.30.428.10">
    <property type="entry name" value="HIT-like"/>
    <property type="match status" value="1"/>
</dbReference>
<dbReference type="GO" id="GO:0047710">
    <property type="term" value="F:bis(5'-adenosyl)-triphosphatase activity"/>
    <property type="evidence" value="ECO:0007669"/>
    <property type="project" value="UniProtKB-EC"/>
</dbReference>
<comment type="cofactor">
    <cofactor evidence="1">
        <name>Mn(2+)</name>
        <dbReference type="ChEBI" id="CHEBI:29035"/>
    </cofactor>
</comment>
<evidence type="ECO:0000256" key="5">
    <source>
        <dbReference type="ARBA" id="ARBA00022801"/>
    </source>
</evidence>
<evidence type="ECO:0000256" key="9">
    <source>
        <dbReference type="ARBA" id="ARBA00061127"/>
    </source>
</evidence>
<dbReference type="GO" id="GO:0006139">
    <property type="term" value="P:nucleobase-containing compound metabolic process"/>
    <property type="evidence" value="ECO:0007669"/>
    <property type="project" value="TreeGrafter"/>
</dbReference>
<comment type="catalytic activity">
    <reaction evidence="7">
        <text>P(1),P(3)-bis(5'-adenosyl) triphosphate + H2O = AMP + ADP + 2 H(+)</text>
        <dbReference type="Rhea" id="RHEA:13893"/>
        <dbReference type="ChEBI" id="CHEBI:15377"/>
        <dbReference type="ChEBI" id="CHEBI:15378"/>
        <dbReference type="ChEBI" id="CHEBI:58529"/>
        <dbReference type="ChEBI" id="CHEBI:456215"/>
        <dbReference type="ChEBI" id="CHEBI:456216"/>
        <dbReference type="EC" id="3.6.1.29"/>
    </reaction>
</comment>
<dbReference type="RefSeq" id="XP_018319891.1">
    <property type="nucleotide sequence ID" value="XM_018464389.2"/>
</dbReference>
<dbReference type="KEGG" id="apln:108733295"/>
<keyword evidence="17" id="KW-1185">Reference proteome</keyword>
<dbReference type="PANTHER" id="PTHR23088">
    <property type="entry name" value="NITRILASE-RELATED"/>
    <property type="match status" value="1"/>
</dbReference>
<evidence type="ECO:0000256" key="10">
    <source>
        <dbReference type="ARBA" id="ARBA00069577"/>
    </source>
</evidence>
<sequence length="478" mass="53451">MVSGFNLVLGNNCLKLLKNNLKINKRKHLRMASSGDKCTIAVCQMTATNNKEENYDIIDKLVTEAAAKNAKMVFLPEACDYIGTNKNETKSLAEGIDGPVMTKYKSLAKRNDMWLSVGGFHLKGSAEEDKLYNAHIIIDNNGVIKAIYKKLHLFDVDIPEKNIQLKESNDVFSGDQILPPIDSPVGPLGLLICYDLRFPEVSILLRKKGTNVLTFPSAFTSGTGQAHWEVLLRARAIENQCYVIAAAQYGKHNSKRTSHGQAMIVDPWGQILAECIKYSENTPTNASIAIATLDNTKLNKIRQDIPVFQNRRDDMYQLVDTSKQEVPSIDAIPFYMFNSHKIPSSTVFYRSKHCFAFTNIRCVVAGHVLVASLRSAKRLPDLAPEEICDLFLTVVKVQKVLEIVYKASSSTICVQDGPAAGQTIPQVHCHVMPRSNGDFNQNDEVYERLAAHDKPGYEQPIRKLEEQIAEATLLRKYF</sequence>
<dbReference type="AlphaFoldDB" id="A0A1W4W719"/>
<feature type="active site" description="Tele-AMP-histidine intermediate" evidence="11">
    <location>
        <position position="428"/>
    </location>
</feature>
<feature type="domain" description="HIT" evidence="16">
    <location>
        <begin position="333"/>
        <end position="441"/>
    </location>
</feature>
<dbReference type="SUPFAM" id="SSF54197">
    <property type="entry name" value="HIT-like"/>
    <property type="match status" value="1"/>
</dbReference>
<evidence type="ECO:0000256" key="7">
    <source>
        <dbReference type="ARBA" id="ARBA00047780"/>
    </source>
</evidence>
<evidence type="ECO:0000259" key="16">
    <source>
        <dbReference type="PROSITE" id="PS51084"/>
    </source>
</evidence>
<dbReference type="PROSITE" id="PS01227">
    <property type="entry name" value="UPF0012"/>
    <property type="match status" value="1"/>
</dbReference>
<accession>A0A1W4W719</accession>
<evidence type="ECO:0000256" key="13">
    <source>
        <dbReference type="PIRSR" id="PIRSR639383-3"/>
    </source>
</evidence>
<feature type="binding site" evidence="12">
    <location>
        <position position="430"/>
    </location>
    <ligand>
        <name>substrate</name>
    </ligand>
</feature>
<evidence type="ECO:0000313" key="18">
    <source>
        <dbReference type="RefSeq" id="XP_018319891.1"/>
    </source>
</evidence>
<dbReference type="Gene3D" id="3.60.110.10">
    <property type="entry name" value="Carbon-nitrogen hydrolase"/>
    <property type="match status" value="1"/>
</dbReference>
<dbReference type="InterPro" id="IPR036265">
    <property type="entry name" value="HIT-like_sf"/>
</dbReference>
<evidence type="ECO:0000256" key="14">
    <source>
        <dbReference type="PROSITE-ProRule" id="PRU00464"/>
    </source>
</evidence>
<evidence type="ECO:0000256" key="4">
    <source>
        <dbReference type="ARBA" id="ARBA00022741"/>
    </source>
</evidence>
<comment type="caution">
    <text evidence="14">Lacks conserved residue(s) required for the propagation of feature annotation.</text>
</comment>
<dbReference type="InParanoid" id="A0A1W4W719"/>
<dbReference type="GeneID" id="108733295"/>
<dbReference type="GO" id="GO:0016811">
    <property type="term" value="F:hydrolase activity, acting on carbon-nitrogen (but not peptide) bonds, in linear amides"/>
    <property type="evidence" value="ECO:0007669"/>
    <property type="project" value="InterPro"/>
</dbReference>
<proteinExistence type="inferred from homology"/>
<evidence type="ECO:0000256" key="12">
    <source>
        <dbReference type="PIRSR" id="PIRSR639383-2"/>
    </source>
</evidence>
<organism evidence="17 18">
    <name type="scientific">Agrilus planipennis</name>
    <name type="common">Emerald ash borer</name>
    <name type="synonym">Agrilus marcopoli</name>
    <dbReference type="NCBI Taxonomy" id="224129"/>
    <lineage>
        <taxon>Eukaryota</taxon>
        <taxon>Metazoa</taxon>
        <taxon>Ecdysozoa</taxon>
        <taxon>Arthropoda</taxon>
        <taxon>Hexapoda</taxon>
        <taxon>Insecta</taxon>
        <taxon>Pterygota</taxon>
        <taxon>Neoptera</taxon>
        <taxon>Endopterygota</taxon>
        <taxon>Coleoptera</taxon>
        <taxon>Polyphaga</taxon>
        <taxon>Elateriformia</taxon>
        <taxon>Buprestoidea</taxon>
        <taxon>Buprestidae</taxon>
        <taxon>Agrilinae</taxon>
        <taxon>Agrilus</taxon>
    </lineage>
</organism>